<dbReference type="Proteomes" id="UP000295310">
    <property type="component" value="Unassembled WGS sequence"/>
</dbReference>
<organism evidence="3 4">
    <name type="scientific">Macrococcus brunensis</name>
    <dbReference type="NCBI Taxonomy" id="198483"/>
    <lineage>
        <taxon>Bacteria</taxon>
        <taxon>Bacillati</taxon>
        <taxon>Bacillota</taxon>
        <taxon>Bacilli</taxon>
        <taxon>Bacillales</taxon>
        <taxon>Staphylococcaceae</taxon>
        <taxon>Macrococcus</taxon>
    </lineage>
</organism>
<dbReference type="SUPFAM" id="SSF55469">
    <property type="entry name" value="FMN-dependent nitroreductase-like"/>
    <property type="match status" value="1"/>
</dbReference>
<reference evidence="3 4" key="1">
    <citation type="submission" date="2019-01" db="EMBL/GenBank/DDBJ databases">
        <title>Draft genome sequences of the type strains of six Macrococcus species.</title>
        <authorList>
            <person name="Mazhar S."/>
            <person name="Altermann E."/>
            <person name="Hill C."/>
            <person name="Mcauliffe O."/>
        </authorList>
    </citation>
    <scope>NUCLEOTIDE SEQUENCE [LARGE SCALE GENOMIC DNA]</scope>
    <source>
        <strain evidence="3 4">CCM4811</strain>
    </source>
</reference>
<dbReference type="InterPro" id="IPR052530">
    <property type="entry name" value="NAD(P)H_nitroreductase"/>
</dbReference>
<evidence type="ECO:0000256" key="1">
    <source>
        <dbReference type="ARBA" id="ARBA00001917"/>
    </source>
</evidence>
<name>A0A4R6BGD0_9STAP</name>
<gene>
    <name evidence="3" type="ORF">ERX27_00155</name>
</gene>
<comment type="cofactor">
    <cofactor evidence="1">
        <name>FMN</name>
        <dbReference type="ChEBI" id="CHEBI:58210"/>
    </cofactor>
</comment>
<comment type="caution">
    <text evidence="3">The sequence shown here is derived from an EMBL/GenBank/DDBJ whole genome shotgun (WGS) entry which is preliminary data.</text>
</comment>
<accession>A0A4R6BGD0</accession>
<dbReference type="Pfam" id="PF00881">
    <property type="entry name" value="Nitroreductase"/>
    <property type="match status" value="1"/>
</dbReference>
<feature type="domain" description="Nitroreductase" evidence="2">
    <location>
        <begin position="8"/>
        <end position="155"/>
    </location>
</feature>
<dbReference type="InterPro" id="IPR000415">
    <property type="entry name" value="Nitroreductase-like"/>
</dbReference>
<dbReference type="PANTHER" id="PTHR43821">
    <property type="entry name" value="NAD(P)H NITROREDUCTASE YDJA-RELATED"/>
    <property type="match status" value="1"/>
</dbReference>
<evidence type="ECO:0000259" key="2">
    <source>
        <dbReference type="Pfam" id="PF00881"/>
    </source>
</evidence>
<dbReference type="Gene3D" id="3.40.109.10">
    <property type="entry name" value="NADH Oxidase"/>
    <property type="match status" value="1"/>
</dbReference>
<protein>
    <submittedName>
        <fullName evidence="3">Nitroreductase</fullName>
    </submittedName>
</protein>
<evidence type="ECO:0000313" key="4">
    <source>
        <dbReference type="Proteomes" id="UP000295310"/>
    </source>
</evidence>
<keyword evidence="4" id="KW-1185">Reference proteome</keyword>
<sequence length="179" mass="20489">MSIQDLIINRRSIKKFEQDSYFEDAQIQQAIELSAYAPNHGMREPWRIIWVKKDRLSEYGRLFAEVNFKNDNEKGQAFTAMAQKLGGILIIAGPVDRRQKQRLEDVLAIGGYMQTLSLLLFDAGIGSCIKTPASMFEPKFNAALDIHDDEMVYGLVYLTELPEQLEDKPRKNSNLISEF</sequence>
<proteinExistence type="predicted"/>
<dbReference type="EMBL" id="SCWA01000001">
    <property type="protein sequence ID" value="TDL98892.1"/>
    <property type="molecule type" value="Genomic_DNA"/>
</dbReference>
<dbReference type="OrthoDB" id="9804207at2"/>
<dbReference type="GO" id="GO:0016491">
    <property type="term" value="F:oxidoreductase activity"/>
    <property type="evidence" value="ECO:0007669"/>
    <property type="project" value="InterPro"/>
</dbReference>
<dbReference type="RefSeq" id="WP_133430787.1">
    <property type="nucleotide sequence ID" value="NZ_SCWA01000001.1"/>
</dbReference>
<dbReference type="AlphaFoldDB" id="A0A4R6BGD0"/>
<dbReference type="PANTHER" id="PTHR43821:SF1">
    <property type="entry name" value="NAD(P)H NITROREDUCTASE YDJA-RELATED"/>
    <property type="match status" value="1"/>
</dbReference>
<dbReference type="InterPro" id="IPR029479">
    <property type="entry name" value="Nitroreductase"/>
</dbReference>
<evidence type="ECO:0000313" key="3">
    <source>
        <dbReference type="EMBL" id="TDL98892.1"/>
    </source>
</evidence>